<dbReference type="Proteomes" id="UP000250321">
    <property type="component" value="Unassembled WGS sequence"/>
</dbReference>
<reference evidence="2 3" key="1">
    <citation type="submission" date="2018-02" db="EMBL/GenBank/DDBJ databases">
        <title>Draft genome of wild Prunus yedoensis var. nudiflora.</title>
        <authorList>
            <person name="Baek S."/>
            <person name="Kim J.-H."/>
            <person name="Choi K."/>
            <person name="Kim G.-B."/>
            <person name="Cho A."/>
            <person name="Jang H."/>
            <person name="Shin C.-H."/>
            <person name="Yu H.-J."/>
            <person name="Mun J.-H."/>
        </authorList>
    </citation>
    <scope>NUCLEOTIDE SEQUENCE [LARGE SCALE GENOMIC DNA]</scope>
    <source>
        <strain evidence="3">cv. Jeju island</strain>
        <tissue evidence="2">Leaf</tissue>
    </source>
</reference>
<protein>
    <submittedName>
        <fullName evidence="2">Uncharacterized protein</fullName>
    </submittedName>
</protein>
<dbReference type="AlphaFoldDB" id="A0A314YTS7"/>
<feature type="compositionally biased region" description="Polar residues" evidence="1">
    <location>
        <begin position="1"/>
        <end position="10"/>
    </location>
</feature>
<keyword evidence="3" id="KW-1185">Reference proteome</keyword>
<proteinExistence type="predicted"/>
<accession>A0A314YTS7</accession>
<evidence type="ECO:0000313" key="3">
    <source>
        <dbReference type="Proteomes" id="UP000250321"/>
    </source>
</evidence>
<feature type="compositionally biased region" description="Basic residues" evidence="1">
    <location>
        <begin position="45"/>
        <end position="55"/>
    </location>
</feature>
<feature type="region of interest" description="Disordered" evidence="1">
    <location>
        <begin position="1"/>
        <end position="59"/>
    </location>
</feature>
<name>A0A314YTS7_PRUYE</name>
<gene>
    <name evidence="2" type="ORF">Pyn_13052</name>
</gene>
<organism evidence="2 3">
    <name type="scientific">Prunus yedoensis var. nudiflora</name>
    <dbReference type="NCBI Taxonomy" id="2094558"/>
    <lineage>
        <taxon>Eukaryota</taxon>
        <taxon>Viridiplantae</taxon>
        <taxon>Streptophyta</taxon>
        <taxon>Embryophyta</taxon>
        <taxon>Tracheophyta</taxon>
        <taxon>Spermatophyta</taxon>
        <taxon>Magnoliopsida</taxon>
        <taxon>eudicotyledons</taxon>
        <taxon>Gunneridae</taxon>
        <taxon>Pentapetalae</taxon>
        <taxon>rosids</taxon>
        <taxon>fabids</taxon>
        <taxon>Rosales</taxon>
        <taxon>Rosaceae</taxon>
        <taxon>Amygdaloideae</taxon>
        <taxon>Amygdaleae</taxon>
        <taxon>Prunus</taxon>
    </lineage>
</organism>
<sequence length="89" mass="10007">MTAEVLSQPNGVVANGGLNPVSNNATAARIRRRANDVGAGESRRRTTKPLRRRRPAPATKATMVMPRRANFLNRLLRKLKLSMFQRKRL</sequence>
<evidence type="ECO:0000313" key="2">
    <source>
        <dbReference type="EMBL" id="PQQ10113.1"/>
    </source>
</evidence>
<evidence type="ECO:0000256" key="1">
    <source>
        <dbReference type="SAM" id="MobiDB-lite"/>
    </source>
</evidence>
<dbReference type="EMBL" id="PJQY01000545">
    <property type="protein sequence ID" value="PQQ10113.1"/>
    <property type="molecule type" value="Genomic_DNA"/>
</dbReference>
<comment type="caution">
    <text evidence="2">The sequence shown here is derived from an EMBL/GenBank/DDBJ whole genome shotgun (WGS) entry which is preliminary data.</text>
</comment>